<dbReference type="InterPro" id="IPR023214">
    <property type="entry name" value="HAD_sf"/>
</dbReference>
<feature type="site" description="Stabilizes the phosphoryl group" evidence="9">
    <location>
        <position position="102"/>
    </location>
</feature>
<feature type="binding site" evidence="10">
    <location>
        <position position="10"/>
    </location>
    <ligand>
        <name>Mg(2+)</name>
        <dbReference type="ChEBI" id="CHEBI:18420"/>
    </ligand>
</feature>
<evidence type="ECO:0000256" key="2">
    <source>
        <dbReference type="ARBA" id="ARBA00022490"/>
    </source>
</evidence>
<dbReference type="PANTHER" id="PTHR42891:SF1">
    <property type="entry name" value="D-GLYCERO-BETA-D-MANNO-HEPTOSE-1,7-BISPHOSPHATE 7-PHOSPHATASE"/>
    <property type="match status" value="1"/>
</dbReference>
<dbReference type="CDD" id="cd07503">
    <property type="entry name" value="HAD_HisB-N"/>
    <property type="match status" value="1"/>
</dbReference>
<feature type="site" description="Contributes to substrate recognition" evidence="9">
    <location>
        <position position="101"/>
    </location>
</feature>
<dbReference type="PANTHER" id="PTHR42891">
    <property type="entry name" value="D-GLYCERO-BETA-D-MANNO-HEPTOSE-1,7-BISPHOSPHATE 7-PHOSPHATASE"/>
    <property type="match status" value="1"/>
</dbReference>
<feature type="binding site" evidence="10">
    <location>
        <position position="8"/>
    </location>
    <ligand>
        <name>Mg(2+)</name>
        <dbReference type="ChEBI" id="CHEBI:18420"/>
    </ligand>
</feature>
<feature type="binding site" evidence="10">
    <location>
        <position position="127"/>
    </location>
    <ligand>
        <name>Mg(2+)</name>
        <dbReference type="ChEBI" id="CHEBI:18420"/>
    </ligand>
</feature>
<protein>
    <recommendedName>
        <fullName evidence="6 7">D,D-heptose 1,7-bisphosphate phosphatase</fullName>
        <ecNumber evidence="7">3.1.3.-</ecNumber>
    </recommendedName>
</protein>
<feature type="active site" description="Proton donor" evidence="8">
    <location>
        <position position="10"/>
    </location>
</feature>
<dbReference type="PIRSF" id="PIRSF004682">
    <property type="entry name" value="GmhB"/>
    <property type="match status" value="1"/>
</dbReference>
<comment type="similarity">
    <text evidence="7">Belongs to the gmhB family.</text>
</comment>
<keyword evidence="3 10" id="KW-0479">Metal-binding</keyword>
<dbReference type="SUPFAM" id="SSF56784">
    <property type="entry name" value="HAD-like"/>
    <property type="match status" value="1"/>
</dbReference>
<keyword evidence="2 7" id="KW-0963">Cytoplasm</keyword>
<reference evidence="11" key="1">
    <citation type="journal article" name="DNA Res.">
        <title>The physiological potential of anammox bacteria as revealed by their core genome structure.</title>
        <authorList>
            <person name="Okubo T."/>
            <person name="Toyoda A."/>
            <person name="Fukuhara K."/>
            <person name="Uchiyama I."/>
            <person name="Harigaya Y."/>
            <person name="Kuroiwa M."/>
            <person name="Suzuki T."/>
            <person name="Murakami Y."/>
            <person name="Suwa Y."/>
            <person name="Takami H."/>
        </authorList>
    </citation>
    <scope>NUCLEOTIDE SEQUENCE</scope>
    <source>
        <strain evidence="11">317325-2</strain>
    </source>
</reference>
<keyword evidence="10" id="KW-0460">Magnesium</keyword>
<gene>
    <name evidence="11" type="ORF">NPRO_25050</name>
</gene>
<feature type="active site" description="Nucleophile" evidence="8">
    <location>
        <position position="8"/>
    </location>
</feature>
<dbReference type="GO" id="GO:0005975">
    <property type="term" value="P:carbohydrate metabolic process"/>
    <property type="evidence" value="ECO:0007669"/>
    <property type="project" value="InterPro"/>
</dbReference>
<dbReference type="AlphaFoldDB" id="A0A809RBV1"/>
<evidence type="ECO:0000313" key="12">
    <source>
        <dbReference type="Proteomes" id="UP000662873"/>
    </source>
</evidence>
<dbReference type="KEGG" id="npy:NPRO_25050"/>
<dbReference type="NCBIfam" id="TIGR01656">
    <property type="entry name" value="Histidinol-ppas"/>
    <property type="match status" value="1"/>
</dbReference>
<dbReference type="InterPro" id="IPR006543">
    <property type="entry name" value="Histidinol-phos"/>
</dbReference>
<evidence type="ECO:0000256" key="1">
    <source>
        <dbReference type="ARBA" id="ARBA00004496"/>
    </source>
</evidence>
<sequence length="179" mass="19882">MRRALFLDRDGVLNVDISPYVPDLASFEVFPYTLEALKMFHEAGFEFYVVSNQQGVSLGITPAGELEKMSQRLQEIVRPHGFEFRRFYYATDLDEADHPWRKPKPGMILQAVEDFGISLEGALLIGDKWSDIVAAEAAGIPGYLVYSGVSSSRADWEGRCHPAGEFSNLLEAAHALAIA</sequence>
<evidence type="ECO:0000256" key="5">
    <source>
        <dbReference type="ARBA" id="ARBA00023277"/>
    </source>
</evidence>
<evidence type="ECO:0000256" key="10">
    <source>
        <dbReference type="PIRSR" id="PIRSR004682-4"/>
    </source>
</evidence>
<dbReference type="Pfam" id="PF13242">
    <property type="entry name" value="Hydrolase_like"/>
    <property type="match status" value="1"/>
</dbReference>
<dbReference type="InterPro" id="IPR036412">
    <property type="entry name" value="HAD-like_sf"/>
</dbReference>
<dbReference type="GO" id="GO:0005737">
    <property type="term" value="C:cytoplasm"/>
    <property type="evidence" value="ECO:0007669"/>
    <property type="project" value="UniProtKB-SubCell"/>
</dbReference>
<dbReference type="GO" id="GO:0046872">
    <property type="term" value="F:metal ion binding"/>
    <property type="evidence" value="ECO:0007669"/>
    <property type="project" value="UniProtKB-KW"/>
</dbReference>
<comment type="cofactor">
    <cofactor evidence="10">
        <name>Mg(2+)</name>
        <dbReference type="ChEBI" id="CHEBI:18420"/>
    </cofactor>
</comment>
<evidence type="ECO:0000313" key="11">
    <source>
        <dbReference type="EMBL" id="BBO24910.1"/>
    </source>
</evidence>
<dbReference type="NCBIfam" id="TIGR01662">
    <property type="entry name" value="HAD-SF-IIIA"/>
    <property type="match status" value="1"/>
</dbReference>
<feature type="binding site" evidence="10">
    <location>
        <position position="128"/>
    </location>
    <ligand>
        <name>Mg(2+)</name>
        <dbReference type="ChEBI" id="CHEBI:18420"/>
    </ligand>
</feature>
<evidence type="ECO:0000256" key="9">
    <source>
        <dbReference type="PIRSR" id="PIRSR004682-3"/>
    </source>
</evidence>
<feature type="site" description="Stabilizes the phosphoryl group" evidence="9">
    <location>
        <position position="51"/>
    </location>
</feature>
<name>A0A809RBV1_9BACT</name>
<dbReference type="EC" id="3.1.3.-" evidence="7"/>
<proteinExistence type="inferred from homology"/>
<evidence type="ECO:0000256" key="8">
    <source>
        <dbReference type="PIRSR" id="PIRSR004682-1"/>
    </source>
</evidence>
<dbReference type="InterPro" id="IPR006549">
    <property type="entry name" value="HAD-SF_hydro_IIIA"/>
</dbReference>
<dbReference type="EMBL" id="AP021858">
    <property type="protein sequence ID" value="BBO24910.1"/>
    <property type="molecule type" value="Genomic_DNA"/>
</dbReference>
<evidence type="ECO:0000256" key="6">
    <source>
        <dbReference type="ARBA" id="ARBA00031828"/>
    </source>
</evidence>
<dbReference type="Proteomes" id="UP000662873">
    <property type="component" value="Chromosome"/>
</dbReference>
<dbReference type="Gene3D" id="3.40.50.1000">
    <property type="entry name" value="HAD superfamily/HAD-like"/>
    <property type="match status" value="1"/>
</dbReference>
<evidence type="ECO:0000256" key="7">
    <source>
        <dbReference type="PIRNR" id="PIRNR004682"/>
    </source>
</evidence>
<organism evidence="11 12">
    <name type="scientific">Candidatus Nitrosymbiomonas proteolyticus</name>
    <dbReference type="NCBI Taxonomy" id="2608984"/>
    <lineage>
        <taxon>Bacteria</taxon>
        <taxon>Bacillati</taxon>
        <taxon>Armatimonadota</taxon>
        <taxon>Armatimonadota incertae sedis</taxon>
        <taxon>Candidatus Nitrosymbiomonas</taxon>
    </lineage>
</organism>
<accession>A0A809RBV1</accession>
<dbReference type="InterPro" id="IPR004446">
    <property type="entry name" value="Heptose_bisP_phosphatase"/>
</dbReference>
<keyword evidence="5 7" id="KW-0119">Carbohydrate metabolism</keyword>
<evidence type="ECO:0000256" key="4">
    <source>
        <dbReference type="ARBA" id="ARBA00022801"/>
    </source>
</evidence>
<dbReference type="GO" id="GO:0016791">
    <property type="term" value="F:phosphatase activity"/>
    <property type="evidence" value="ECO:0007669"/>
    <property type="project" value="InterPro"/>
</dbReference>
<comment type="subcellular location">
    <subcellularLocation>
        <location evidence="1 7">Cytoplasm</location>
    </subcellularLocation>
</comment>
<keyword evidence="4 7" id="KW-0378">Hydrolase</keyword>
<evidence type="ECO:0000256" key="3">
    <source>
        <dbReference type="ARBA" id="ARBA00022723"/>
    </source>
</evidence>